<organism evidence="1">
    <name type="scientific">uncultured Caudovirales phage</name>
    <dbReference type="NCBI Taxonomy" id="2100421"/>
    <lineage>
        <taxon>Viruses</taxon>
        <taxon>Duplodnaviria</taxon>
        <taxon>Heunggongvirae</taxon>
        <taxon>Uroviricota</taxon>
        <taxon>Caudoviricetes</taxon>
        <taxon>Peduoviridae</taxon>
        <taxon>Maltschvirus</taxon>
        <taxon>Maltschvirus maltsch</taxon>
    </lineage>
</organism>
<dbReference type="EMBL" id="LR798353">
    <property type="protein sequence ID" value="CAB5225765.1"/>
    <property type="molecule type" value="Genomic_DNA"/>
</dbReference>
<dbReference type="Pfam" id="PF19668">
    <property type="entry name" value="DUF6171"/>
    <property type="match status" value="1"/>
</dbReference>
<evidence type="ECO:0000313" key="1">
    <source>
        <dbReference type="EMBL" id="CAB5225765.1"/>
    </source>
</evidence>
<gene>
    <name evidence="1" type="ORF">UFOVP758_17</name>
</gene>
<protein>
    <submittedName>
        <fullName evidence="1">Uncharacterized protein</fullName>
    </submittedName>
</protein>
<dbReference type="InterPro" id="IPR046169">
    <property type="entry name" value="DUF6171"/>
</dbReference>
<name>A0A6J7X585_9CAUD</name>
<proteinExistence type="predicted"/>
<reference evidence="1" key="1">
    <citation type="submission" date="2020-05" db="EMBL/GenBank/DDBJ databases">
        <authorList>
            <person name="Chiriac C."/>
            <person name="Salcher M."/>
            <person name="Ghai R."/>
            <person name="Kavagutti S V."/>
        </authorList>
    </citation>
    <scope>NUCLEOTIDE SEQUENCE</scope>
</reference>
<sequence length="60" mass="6869">MIDIKQQLEWLLNNPEATQRVIICIQCDRFIKPIGLCSECGCVVRLKAKLPAAECPLKKW</sequence>
<accession>A0A6J7X585</accession>